<gene>
    <name evidence="7" type="ORF">Cboi02_000333300</name>
</gene>
<keyword evidence="8" id="KW-1185">Reference proteome</keyword>
<proteinExistence type="inferred from homology"/>
<dbReference type="Pfam" id="PF04855">
    <property type="entry name" value="SNF5"/>
    <property type="match status" value="2"/>
</dbReference>
<sequence length="410" mass="47152">MAPPPITDKPLFPQALSTNFINRIKNDQNSLFVTSLPVRGSKRSTSHTVNYAEFDQDYEFEEDDDSFNGYNTEIFDNSNNNNNNNNQNNISSLTDSSNNGLSNNGNGDAINGRNSISNNNDSINATINLTNYQGKEAPKLKPPTIFTEAELNYNNSLPELMIPVRLNLEYQSAKISDIFMWNINETLITPNIFAGLMCQELELPNSYQNQIINSISSAIDEYQQLVNTPFPVNELHTILNLSVSLDNQLYEDKFEWDLVSNLISPEQFADCIVSDMSLPREFKASIAASLHELILKYKLEFLSNEQLLLYNNQNLPNSNEVYQSNINIEGVYSNHQGLRYDLKTLGKSWIPNVEILTQWEIEKREIERERNIRRLKRESMRVNEDYSNGTTKRRSTRRRYDELEGTWKTV</sequence>
<evidence type="ECO:0000256" key="3">
    <source>
        <dbReference type="ARBA" id="ARBA00023015"/>
    </source>
</evidence>
<name>A0A9W6T1Y4_CANBO</name>
<comment type="subcellular location">
    <subcellularLocation>
        <location evidence="1">Nucleus</location>
    </subcellularLocation>
</comment>
<protein>
    <submittedName>
        <fullName evidence="7">Unnamed protein product</fullName>
    </submittedName>
</protein>
<evidence type="ECO:0000313" key="7">
    <source>
        <dbReference type="EMBL" id="GME71746.1"/>
    </source>
</evidence>
<keyword evidence="3" id="KW-0805">Transcription regulation</keyword>
<dbReference type="AlphaFoldDB" id="A0A9W6T1Y4"/>
<dbReference type="InterPro" id="IPR006939">
    <property type="entry name" value="SNF5"/>
</dbReference>
<feature type="region of interest" description="Disordered" evidence="6">
    <location>
        <begin position="63"/>
        <end position="113"/>
    </location>
</feature>
<evidence type="ECO:0000256" key="6">
    <source>
        <dbReference type="SAM" id="MobiDB-lite"/>
    </source>
</evidence>
<evidence type="ECO:0000256" key="1">
    <source>
        <dbReference type="ARBA" id="ARBA00004123"/>
    </source>
</evidence>
<organism evidence="7 8">
    <name type="scientific">Candida boidinii</name>
    <name type="common">Yeast</name>
    <dbReference type="NCBI Taxonomy" id="5477"/>
    <lineage>
        <taxon>Eukaryota</taxon>
        <taxon>Fungi</taxon>
        <taxon>Dikarya</taxon>
        <taxon>Ascomycota</taxon>
        <taxon>Saccharomycotina</taxon>
        <taxon>Pichiomycetes</taxon>
        <taxon>Pichiales</taxon>
        <taxon>Pichiaceae</taxon>
        <taxon>Ogataea</taxon>
        <taxon>Ogataea/Candida clade</taxon>
    </lineage>
</organism>
<dbReference type="GO" id="GO:0000228">
    <property type="term" value="C:nuclear chromosome"/>
    <property type="evidence" value="ECO:0007669"/>
    <property type="project" value="InterPro"/>
</dbReference>
<keyword evidence="4" id="KW-0804">Transcription</keyword>
<dbReference type="EMBL" id="BSXN01001135">
    <property type="protein sequence ID" value="GME71746.1"/>
    <property type="molecule type" value="Genomic_DNA"/>
</dbReference>
<comment type="similarity">
    <text evidence="2">Belongs to the SNF5 family.</text>
</comment>
<dbReference type="Proteomes" id="UP001165120">
    <property type="component" value="Unassembled WGS sequence"/>
</dbReference>
<dbReference type="GO" id="GO:0006338">
    <property type="term" value="P:chromatin remodeling"/>
    <property type="evidence" value="ECO:0007669"/>
    <property type="project" value="InterPro"/>
</dbReference>
<evidence type="ECO:0000256" key="2">
    <source>
        <dbReference type="ARBA" id="ARBA00010239"/>
    </source>
</evidence>
<evidence type="ECO:0000256" key="5">
    <source>
        <dbReference type="ARBA" id="ARBA00023242"/>
    </source>
</evidence>
<comment type="caution">
    <text evidence="7">The sequence shown here is derived from an EMBL/GenBank/DDBJ whole genome shotgun (WGS) entry which is preliminary data.</text>
</comment>
<evidence type="ECO:0000313" key="8">
    <source>
        <dbReference type="Proteomes" id="UP001165120"/>
    </source>
</evidence>
<evidence type="ECO:0000256" key="4">
    <source>
        <dbReference type="ARBA" id="ARBA00023163"/>
    </source>
</evidence>
<feature type="compositionally biased region" description="Low complexity" evidence="6">
    <location>
        <begin position="77"/>
        <end position="113"/>
    </location>
</feature>
<keyword evidence="5" id="KW-0539">Nucleus</keyword>
<dbReference type="PANTHER" id="PTHR10019">
    <property type="entry name" value="SNF5"/>
    <property type="match status" value="1"/>
</dbReference>
<reference evidence="7" key="1">
    <citation type="submission" date="2023-04" db="EMBL/GenBank/DDBJ databases">
        <title>Candida boidinii NBRC 10035.</title>
        <authorList>
            <person name="Ichikawa N."/>
            <person name="Sato H."/>
            <person name="Tonouchi N."/>
        </authorList>
    </citation>
    <scope>NUCLEOTIDE SEQUENCE</scope>
    <source>
        <strain evidence="7">NBRC 10035</strain>
    </source>
</reference>
<accession>A0A9W6T1Y4</accession>